<evidence type="ECO:0000313" key="12">
    <source>
        <dbReference type="Proteomes" id="UP000244892"/>
    </source>
</evidence>
<dbReference type="Proteomes" id="UP000244892">
    <property type="component" value="Chromosome"/>
</dbReference>
<dbReference type="GO" id="GO:0044781">
    <property type="term" value="P:bacterial-type flagellum organization"/>
    <property type="evidence" value="ECO:0007669"/>
    <property type="project" value="UniProtKB-KW"/>
</dbReference>
<proteinExistence type="inferred from homology"/>
<keyword evidence="11" id="KW-0969">Cilium</keyword>
<evidence type="ECO:0000256" key="9">
    <source>
        <dbReference type="SAM" id="MobiDB-lite"/>
    </source>
</evidence>
<keyword evidence="12" id="KW-1185">Reference proteome</keyword>
<dbReference type="EMBL" id="CP029210">
    <property type="protein sequence ID" value="AWI52984.1"/>
    <property type="molecule type" value="Genomic_DNA"/>
</dbReference>
<evidence type="ECO:0000256" key="3">
    <source>
        <dbReference type="ARBA" id="ARBA00022491"/>
    </source>
</evidence>
<evidence type="ECO:0000256" key="1">
    <source>
        <dbReference type="ARBA" id="ARBA00005322"/>
    </source>
</evidence>
<evidence type="ECO:0000256" key="2">
    <source>
        <dbReference type="ARBA" id="ARBA00017823"/>
    </source>
</evidence>
<dbReference type="Pfam" id="PF04316">
    <property type="entry name" value="FlgM"/>
    <property type="match status" value="1"/>
</dbReference>
<evidence type="ECO:0000256" key="5">
    <source>
        <dbReference type="ARBA" id="ARBA00023015"/>
    </source>
</evidence>
<feature type="region of interest" description="Disordered" evidence="9">
    <location>
        <begin position="1"/>
        <end position="40"/>
    </location>
</feature>
<organism evidence="11 12">
    <name type="scientific">Aquabacterium olei</name>
    <dbReference type="NCBI Taxonomy" id="1296669"/>
    <lineage>
        <taxon>Bacteria</taxon>
        <taxon>Pseudomonadati</taxon>
        <taxon>Pseudomonadota</taxon>
        <taxon>Betaproteobacteria</taxon>
        <taxon>Burkholderiales</taxon>
        <taxon>Aquabacterium</taxon>
    </lineage>
</organism>
<comment type="function">
    <text evidence="7">Responsible for the coupling of flagellin expression to flagellar assembly by preventing expression of the flagellin genes when a component of the middle class of proteins is defective. It negatively regulates flagellar genes by inhibiting the activity of FliA by directly binding to FliA.</text>
</comment>
<comment type="similarity">
    <text evidence="1">Belongs to the FlgM family.</text>
</comment>
<keyword evidence="11" id="KW-0966">Cell projection</keyword>
<feature type="domain" description="Anti-sigma-28 factor FlgM C-terminal" evidence="10">
    <location>
        <begin position="43"/>
        <end position="91"/>
    </location>
</feature>
<accession>A0A2U8FRE7</accession>
<keyword evidence="11" id="KW-0282">Flagellum</keyword>
<keyword evidence="3" id="KW-0678">Repressor</keyword>
<protein>
    <recommendedName>
        <fullName evidence="2">Negative regulator of flagellin synthesis</fullName>
    </recommendedName>
    <alternativeName>
        <fullName evidence="8">Anti-sigma-28 factor</fullName>
    </alternativeName>
</protein>
<dbReference type="GO" id="GO:0045892">
    <property type="term" value="P:negative regulation of DNA-templated transcription"/>
    <property type="evidence" value="ECO:0007669"/>
    <property type="project" value="InterPro"/>
</dbReference>
<dbReference type="SUPFAM" id="SSF101498">
    <property type="entry name" value="Anti-sigma factor FlgM"/>
    <property type="match status" value="1"/>
</dbReference>
<dbReference type="InterPro" id="IPR035890">
    <property type="entry name" value="Anti-sigma-28_factor_FlgM_sf"/>
</dbReference>
<keyword evidence="6" id="KW-0804">Transcription</keyword>
<dbReference type="OrthoDB" id="5298032at2"/>
<evidence type="ECO:0000256" key="7">
    <source>
        <dbReference type="ARBA" id="ARBA00024739"/>
    </source>
</evidence>
<dbReference type="AlphaFoldDB" id="A0A2U8FRE7"/>
<dbReference type="KEGG" id="aon:DEH84_05735"/>
<evidence type="ECO:0000256" key="4">
    <source>
        <dbReference type="ARBA" id="ARBA00022795"/>
    </source>
</evidence>
<feature type="compositionally biased region" description="Polar residues" evidence="9">
    <location>
        <begin position="20"/>
        <end position="30"/>
    </location>
</feature>
<dbReference type="NCBIfam" id="TIGR03824">
    <property type="entry name" value="FlgM_jcvi"/>
    <property type="match status" value="1"/>
</dbReference>
<dbReference type="InterPro" id="IPR031316">
    <property type="entry name" value="FlgM_C"/>
</dbReference>
<evidence type="ECO:0000313" key="11">
    <source>
        <dbReference type="EMBL" id="AWI52984.1"/>
    </source>
</evidence>
<keyword evidence="5" id="KW-0805">Transcription regulation</keyword>
<keyword evidence="4" id="KW-1005">Bacterial flagellum biogenesis</keyword>
<reference evidence="11 12" key="1">
    <citation type="submission" date="2018-05" db="EMBL/GenBank/DDBJ databases">
        <title>complete genome sequence of Aquabacterium olei NBRC 110486.</title>
        <authorList>
            <person name="Tang B."/>
            <person name="Chang J."/>
            <person name="Zhang L."/>
            <person name="Yang H."/>
        </authorList>
    </citation>
    <scope>NUCLEOTIDE SEQUENCE [LARGE SCALE GENOMIC DNA]</scope>
    <source>
        <strain evidence="11 12">NBRC 110486</strain>
    </source>
</reference>
<name>A0A2U8FRE7_9BURK</name>
<dbReference type="RefSeq" id="WP_109035582.1">
    <property type="nucleotide sequence ID" value="NZ_CP029210.1"/>
</dbReference>
<gene>
    <name evidence="11" type="primary">flgM</name>
    <name evidence="11" type="ORF">DEH84_05735</name>
</gene>
<sequence length="102" mass="10222">MKIGNPLDKALGAGAPQRTEGATSTTTPGKTASLDGGVGESTKVTLSSTAAGLMTAADTGDFNAAKVSEVKSAIDSGTYKVNPEVIADKLISNARDLLQRAA</sequence>
<evidence type="ECO:0000256" key="8">
    <source>
        <dbReference type="ARBA" id="ARBA00030117"/>
    </source>
</evidence>
<evidence type="ECO:0000256" key="6">
    <source>
        <dbReference type="ARBA" id="ARBA00023163"/>
    </source>
</evidence>
<dbReference type="InterPro" id="IPR007412">
    <property type="entry name" value="FlgM"/>
</dbReference>
<evidence type="ECO:0000259" key="10">
    <source>
        <dbReference type="Pfam" id="PF04316"/>
    </source>
</evidence>